<dbReference type="PANTHER" id="PTHR36439">
    <property type="entry name" value="BLL4334 PROTEIN"/>
    <property type="match status" value="1"/>
</dbReference>
<dbReference type="AlphaFoldDB" id="A0A1H4AIV1"/>
<dbReference type="EMBL" id="FNQK01000011">
    <property type="protein sequence ID" value="SEA35846.1"/>
    <property type="molecule type" value="Genomic_DNA"/>
</dbReference>
<evidence type="ECO:0000313" key="1">
    <source>
        <dbReference type="EMBL" id="SEA35846.1"/>
    </source>
</evidence>
<evidence type="ECO:0000313" key="2">
    <source>
        <dbReference type="Proteomes" id="UP000198846"/>
    </source>
</evidence>
<dbReference type="PANTHER" id="PTHR36439:SF1">
    <property type="entry name" value="DUF1697 DOMAIN-CONTAINING PROTEIN"/>
    <property type="match status" value="1"/>
</dbReference>
<name>A0A1H4AIV1_BIZPA</name>
<reference evidence="1 2" key="1">
    <citation type="submission" date="2016-10" db="EMBL/GenBank/DDBJ databases">
        <authorList>
            <person name="de Groot N.N."/>
        </authorList>
    </citation>
    <scope>NUCLEOTIDE SEQUENCE [LARGE SCALE GENOMIC DNA]</scope>
    <source>
        <strain evidence="1 2">DSM 23842</strain>
    </source>
</reference>
<gene>
    <name evidence="1" type="ORF">SAMN04487990_11114</name>
</gene>
<keyword evidence="2" id="KW-1185">Reference proteome</keyword>
<dbReference type="PIRSF" id="PIRSF008502">
    <property type="entry name" value="UCP008502"/>
    <property type="match status" value="1"/>
</dbReference>
<accession>A0A1H4AIV1</accession>
<organism evidence="1 2">
    <name type="scientific">Bizionia paragorgiae</name>
    <dbReference type="NCBI Taxonomy" id="283786"/>
    <lineage>
        <taxon>Bacteria</taxon>
        <taxon>Pseudomonadati</taxon>
        <taxon>Bacteroidota</taxon>
        <taxon>Flavobacteriia</taxon>
        <taxon>Flavobacteriales</taxon>
        <taxon>Flavobacteriaceae</taxon>
        <taxon>Bizionia</taxon>
    </lineage>
</organism>
<dbReference type="Gene3D" id="3.30.70.1280">
    <property type="entry name" value="SP0830-like domains"/>
    <property type="match status" value="1"/>
</dbReference>
<dbReference type="SUPFAM" id="SSF160379">
    <property type="entry name" value="SP0830-like"/>
    <property type="match status" value="1"/>
</dbReference>
<dbReference type="STRING" id="283786.SAMN04487990_11114"/>
<dbReference type="Pfam" id="PF08002">
    <property type="entry name" value="DUF1697"/>
    <property type="match status" value="1"/>
</dbReference>
<sequence length="178" mass="20100">MIQYVALLRGINVGGHKKILMADLRASIENVGFKNVQSYIQSGNIIFESALPSKTHIESVLKQAILKGFGYDVPLVILTKKAFNTVVNFNPIDAECVEKSYFSLLASKPPADTVLAFNNLRWDKEWAQGIGVCVYSYFNKPYSKVKCTGSYVEKYFGIETTTRNYRTMKALQKMLHLE</sequence>
<dbReference type="InterPro" id="IPR012545">
    <property type="entry name" value="DUF1697"/>
</dbReference>
<protein>
    <submittedName>
        <fullName evidence="1">Uncharacterized conserved protein, DUF1697 family</fullName>
    </submittedName>
</protein>
<proteinExistence type="predicted"/>
<dbReference type="Proteomes" id="UP000198846">
    <property type="component" value="Unassembled WGS sequence"/>
</dbReference>